<sequence length="315" mass="35049">MSLFKKPNELETNSTIKMLIYGQPGMGKSTLALSAPDPVMFDFDGGVNRVNKAFQCPTLQVQNWEQVTDALDELASGDISFQTIVIDTAGKMLDFMSDYIMRNDSKMKMRDGSLALKGYGARKVMFVEFLKRVTMMGKNIVFVAHEKEDKDGDTRIVRPDMGGSSLGDLLKELDLVGYMQAIGEERAIYWSPQEKFYAKNTCNLPQFNKIPTIINAQAEVVGQNNFLTNVFASYNRYLAQQASIGNDYVELIAQIEADIASITDVDTANKAVERIGSYNAIWDSKARANKLITAKCGELGLTYNRATKKYEQAAA</sequence>
<dbReference type="AlphaFoldDB" id="A0A6L5XBF2"/>
<name>A0A6L5XBF2_9BACT</name>
<dbReference type="SUPFAM" id="SSF52540">
    <property type="entry name" value="P-loop containing nucleoside triphosphate hydrolases"/>
    <property type="match status" value="1"/>
</dbReference>
<keyword evidence="1" id="KW-0547">Nucleotide-binding</keyword>
<dbReference type="GO" id="GO:0005524">
    <property type="term" value="F:ATP binding"/>
    <property type="evidence" value="ECO:0007669"/>
    <property type="project" value="UniProtKB-KW"/>
</dbReference>
<dbReference type="Proteomes" id="UP000483362">
    <property type="component" value="Unassembled WGS sequence"/>
</dbReference>
<keyword evidence="1" id="KW-0067">ATP-binding</keyword>
<comment type="caution">
    <text evidence="1">The sequence shown here is derived from an EMBL/GenBank/DDBJ whole genome shotgun (WGS) entry which is preliminary data.</text>
</comment>
<proteinExistence type="predicted"/>
<gene>
    <name evidence="1" type="ORF">FYJ29_03565</name>
</gene>
<reference evidence="1 2" key="1">
    <citation type="submission" date="2019-08" db="EMBL/GenBank/DDBJ databases">
        <title>In-depth cultivation of the pig gut microbiome towards novel bacterial diversity and tailored functional studies.</title>
        <authorList>
            <person name="Wylensek D."/>
            <person name="Hitch T.C.A."/>
            <person name="Clavel T."/>
        </authorList>
    </citation>
    <scope>NUCLEOTIDE SEQUENCE [LARGE SCALE GENOMIC DNA]</scope>
    <source>
        <strain evidence="1 2">Oil-RF-744-WCA-WT-10</strain>
    </source>
</reference>
<accession>A0A6L5XBF2</accession>
<keyword evidence="2" id="KW-1185">Reference proteome</keyword>
<evidence type="ECO:0000313" key="1">
    <source>
        <dbReference type="EMBL" id="MSS16845.1"/>
    </source>
</evidence>
<dbReference type="Pfam" id="PF13479">
    <property type="entry name" value="AAA_24"/>
    <property type="match status" value="1"/>
</dbReference>
<dbReference type="InterPro" id="IPR027417">
    <property type="entry name" value="P-loop_NTPase"/>
</dbReference>
<organism evidence="1 2">
    <name type="scientific">Sodaliphilus pleomorphus</name>
    <dbReference type="NCBI Taxonomy" id="2606626"/>
    <lineage>
        <taxon>Bacteria</taxon>
        <taxon>Pseudomonadati</taxon>
        <taxon>Bacteroidota</taxon>
        <taxon>Bacteroidia</taxon>
        <taxon>Bacteroidales</taxon>
        <taxon>Muribaculaceae</taxon>
        <taxon>Sodaliphilus</taxon>
    </lineage>
</organism>
<dbReference type="EMBL" id="VULT01000004">
    <property type="protein sequence ID" value="MSS16845.1"/>
    <property type="molecule type" value="Genomic_DNA"/>
</dbReference>
<evidence type="ECO:0000313" key="2">
    <source>
        <dbReference type="Proteomes" id="UP000483362"/>
    </source>
</evidence>
<protein>
    <submittedName>
        <fullName evidence="1">ATP-binding protein</fullName>
    </submittedName>
</protein>
<dbReference type="RefSeq" id="WP_154328309.1">
    <property type="nucleotide sequence ID" value="NZ_CP045696.1"/>
</dbReference>